<feature type="region of interest" description="Disordered" evidence="1">
    <location>
        <begin position="1"/>
        <end position="32"/>
    </location>
</feature>
<dbReference type="Gene3D" id="1.25.10.10">
    <property type="entry name" value="Leucine-rich Repeat Variant"/>
    <property type="match status" value="1"/>
</dbReference>
<protein>
    <submittedName>
        <fullName evidence="2">Uncharacterized protein</fullName>
    </submittedName>
</protein>
<reference evidence="2" key="1">
    <citation type="submission" date="2023-05" db="EMBL/GenBank/DDBJ databases">
        <authorList>
            <person name="Huff M."/>
        </authorList>
    </citation>
    <scope>NUCLEOTIDE SEQUENCE</scope>
</reference>
<dbReference type="EMBL" id="OU503050">
    <property type="protein sequence ID" value="CAI9777968.1"/>
    <property type="molecule type" value="Genomic_DNA"/>
</dbReference>
<dbReference type="GO" id="GO:0005829">
    <property type="term" value="C:cytosol"/>
    <property type="evidence" value="ECO:0007669"/>
    <property type="project" value="TreeGrafter"/>
</dbReference>
<name>A0AAD1ZYM5_9LAMI</name>
<dbReference type="InterPro" id="IPR016024">
    <property type="entry name" value="ARM-type_fold"/>
</dbReference>
<organism evidence="2 3">
    <name type="scientific">Fraxinus pennsylvanica</name>
    <dbReference type="NCBI Taxonomy" id="56036"/>
    <lineage>
        <taxon>Eukaryota</taxon>
        <taxon>Viridiplantae</taxon>
        <taxon>Streptophyta</taxon>
        <taxon>Embryophyta</taxon>
        <taxon>Tracheophyta</taxon>
        <taxon>Spermatophyta</taxon>
        <taxon>Magnoliopsida</taxon>
        <taxon>eudicotyledons</taxon>
        <taxon>Gunneridae</taxon>
        <taxon>Pentapetalae</taxon>
        <taxon>asterids</taxon>
        <taxon>lamiids</taxon>
        <taxon>Lamiales</taxon>
        <taxon>Oleaceae</taxon>
        <taxon>Oleeae</taxon>
        <taxon>Fraxinus</taxon>
    </lineage>
</organism>
<evidence type="ECO:0000256" key="1">
    <source>
        <dbReference type="SAM" id="MobiDB-lite"/>
    </source>
</evidence>
<evidence type="ECO:0000313" key="3">
    <source>
        <dbReference type="Proteomes" id="UP000834106"/>
    </source>
</evidence>
<dbReference type="AlphaFoldDB" id="A0AAD1ZYM5"/>
<evidence type="ECO:0000313" key="2">
    <source>
        <dbReference type="EMBL" id="CAI9777968.1"/>
    </source>
</evidence>
<dbReference type="SUPFAM" id="SSF48371">
    <property type="entry name" value="ARM repeat"/>
    <property type="match status" value="1"/>
</dbReference>
<sequence length="515" mass="57275">MWGFASFRPQNRGSAGNHRLHGRDNEKSKPRVYPDQRHYSASLQLLQNPTGDGILRSIFLGSNLATPALYLSHLPLFIYKALVHLIEISRTPDGRSDLASKNILVPTLKLCQSLCSPSSRHFLLLSLKLLRNLCAGEINNQNLFIEQTGVGIVSKFFNTVVLASGSDYEIIRLSLQLLGNVSLAGEEHQLAVWRHFFPLEFLEIAKFRSKETCDPLCMVIYTCCEGNDKRMIELLTDQGLHIVVEIIRTATFAGFKEDWLKLLLSRICLDNSYFSPVFSKLFLVRSVENLDDDISTDNHFGGEHAFLLSILSEILNERIMDVTVSNDFALSILGIFTNVVGVVDFVETPNSGLPTGVADVDVLGYSLTILRDVCACGGAEGSNEHVFGDIVDVLVSSGLIELLLSLLHDLEPPLIIRKTMRQSENQEATMSSSSKHCPYKGSVNVPEIAQLGLRVEVDPETRRAKLGSDGEIKFNASSMRLKIIYLVIYFASWIGAPENDDVDANGRRHVALFEY</sequence>
<proteinExistence type="predicted"/>
<dbReference type="InterPro" id="IPR011989">
    <property type="entry name" value="ARM-like"/>
</dbReference>
<dbReference type="InterPro" id="IPR051374">
    <property type="entry name" value="Ataxin-10/CTR86_families"/>
</dbReference>
<dbReference type="PANTHER" id="PTHR13255">
    <property type="entry name" value="ATAXIN-10"/>
    <property type="match status" value="1"/>
</dbReference>
<dbReference type="Proteomes" id="UP000834106">
    <property type="component" value="Chromosome 15"/>
</dbReference>
<dbReference type="PANTHER" id="PTHR13255:SF0">
    <property type="entry name" value="ATAXIN-10"/>
    <property type="match status" value="1"/>
</dbReference>
<feature type="compositionally biased region" description="Basic and acidic residues" evidence="1">
    <location>
        <begin position="22"/>
        <end position="32"/>
    </location>
</feature>
<keyword evidence="3" id="KW-1185">Reference proteome</keyword>
<accession>A0AAD1ZYM5</accession>
<gene>
    <name evidence="2" type="ORF">FPE_LOCUS25398</name>
</gene>